<dbReference type="Gene3D" id="3.80.10.10">
    <property type="entry name" value="Ribonuclease Inhibitor"/>
    <property type="match status" value="1"/>
</dbReference>
<sequence>MKGVLNFSGIKTDNLSRIGNQHALVELVLNDSSITSFGTLQAQKRLKSIIADNSKVQVLSGLSIQPRLSSVSLRNTPVSKDEYFRVELLVVVGPRLSLINGSPVTPNERRMAQSYPPIARRLVESGWVLQYPPPSKYDFIYLAKQFKIENVSKDEFNTQLPPPIPEKVPSPPGSPKTEKSELQSNVQSPTQNSEREQSLEQIEMNDELTFCDKVAAILRPLGFAIRNGPEMVNDITTSVESICDVVSKIEDIQVEQTKTKKKK</sequence>
<dbReference type="SUPFAM" id="SSF52058">
    <property type="entry name" value="L domain-like"/>
    <property type="match status" value="1"/>
</dbReference>
<keyword evidence="3" id="KW-1185">Reference proteome</keyword>
<evidence type="ECO:0000313" key="2">
    <source>
        <dbReference type="EMBL" id="KAK8884657.1"/>
    </source>
</evidence>
<proteinExistence type="predicted"/>
<evidence type="ECO:0000313" key="3">
    <source>
        <dbReference type="Proteomes" id="UP001470230"/>
    </source>
</evidence>
<protein>
    <submittedName>
        <fullName evidence="2">Uncharacterized protein</fullName>
    </submittedName>
</protein>
<feature type="compositionally biased region" description="Polar residues" evidence="1">
    <location>
        <begin position="182"/>
        <end position="192"/>
    </location>
</feature>
<feature type="compositionally biased region" description="Pro residues" evidence="1">
    <location>
        <begin position="160"/>
        <end position="174"/>
    </location>
</feature>
<accession>A0ABR2K2E1</accession>
<organism evidence="2 3">
    <name type="scientific">Tritrichomonas musculus</name>
    <dbReference type="NCBI Taxonomy" id="1915356"/>
    <lineage>
        <taxon>Eukaryota</taxon>
        <taxon>Metamonada</taxon>
        <taxon>Parabasalia</taxon>
        <taxon>Tritrichomonadida</taxon>
        <taxon>Tritrichomonadidae</taxon>
        <taxon>Tritrichomonas</taxon>
    </lineage>
</organism>
<feature type="region of interest" description="Disordered" evidence="1">
    <location>
        <begin position="156"/>
        <end position="198"/>
    </location>
</feature>
<evidence type="ECO:0000256" key="1">
    <source>
        <dbReference type="SAM" id="MobiDB-lite"/>
    </source>
</evidence>
<reference evidence="2 3" key="1">
    <citation type="submission" date="2024-04" db="EMBL/GenBank/DDBJ databases">
        <title>Tritrichomonas musculus Genome.</title>
        <authorList>
            <person name="Alves-Ferreira E."/>
            <person name="Grigg M."/>
            <person name="Lorenzi H."/>
            <person name="Galac M."/>
        </authorList>
    </citation>
    <scope>NUCLEOTIDE SEQUENCE [LARGE SCALE GENOMIC DNA]</scope>
    <source>
        <strain evidence="2 3">EAF2021</strain>
    </source>
</reference>
<dbReference type="Proteomes" id="UP001470230">
    <property type="component" value="Unassembled WGS sequence"/>
</dbReference>
<dbReference type="EMBL" id="JAPFFF010000008">
    <property type="protein sequence ID" value="KAK8884657.1"/>
    <property type="molecule type" value="Genomic_DNA"/>
</dbReference>
<comment type="caution">
    <text evidence="2">The sequence shown here is derived from an EMBL/GenBank/DDBJ whole genome shotgun (WGS) entry which is preliminary data.</text>
</comment>
<gene>
    <name evidence="2" type="ORF">M9Y10_043775</name>
</gene>
<dbReference type="InterPro" id="IPR032675">
    <property type="entry name" value="LRR_dom_sf"/>
</dbReference>
<name>A0ABR2K2E1_9EUKA</name>